<accession>A0A0A8YDA4</accession>
<reference evidence="1" key="2">
    <citation type="journal article" date="2015" name="Data Brief">
        <title>Shoot transcriptome of the giant reed, Arundo donax.</title>
        <authorList>
            <person name="Barrero R.A."/>
            <person name="Guerrero F.D."/>
            <person name="Moolhuijzen P."/>
            <person name="Goolsby J.A."/>
            <person name="Tidwell J."/>
            <person name="Bellgard S.E."/>
            <person name="Bellgard M.I."/>
        </authorList>
    </citation>
    <scope>NUCLEOTIDE SEQUENCE</scope>
    <source>
        <tissue evidence="1">Shoot tissue taken approximately 20 cm above the soil surface</tissue>
    </source>
</reference>
<evidence type="ECO:0000313" key="1">
    <source>
        <dbReference type="EMBL" id="JAD23533.1"/>
    </source>
</evidence>
<sequence>MVFLCPLTDGAGAKMGKR</sequence>
<dbReference type="AlphaFoldDB" id="A0A0A8YDA4"/>
<name>A0A0A8YDA4_ARUDO</name>
<protein>
    <submittedName>
        <fullName evidence="1">Uncharacterized protein</fullName>
    </submittedName>
</protein>
<proteinExistence type="predicted"/>
<organism evidence="1">
    <name type="scientific">Arundo donax</name>
    <name type="common">Giant reed</name>
    <name type="synonym">Donax arundinaceus</name>
    <dbReference type="NCBI Taxonomy" id="35708"/>
    <lineage>
        <taxon>Eukaryota</taxon>
        <taxon>Viridiplantae</taxon>
        <taxon>Streptophyta</taxon>
        <taxon>Embryophyta</taxon>
        <taxon>Tracheophyta</taxon>
        <taxon>Spermatophyta</taxon>
        <taxon>Magnoliopsida</taxon>
        <taxon>Liliopsida</taxon>
        <taxon>Poales</taxon>
        <taxon>Poaceae</taxon>
        <taxon>PACMAD clade</taxon>
        <taxon>Arundinoideae</taxon>
        <taxon>Arundineae</taxon>
        <taxon>Arundo</taxon>
    </lineage>
</organism>
<reference evidence="1" key="1">
    <citation type="submission" date="2014-09" db="EMBL/GenBank/DDBJ databases">
        <authorList>
            <person name="Magalhaes I.L.F."/>
            <person name="Oliveira U."/>
            <person name="Santos F.R."/>
            <person name="Vidigal T.H.D.A."/>
            <person name="Brescovit A.D."/>
            <person name="Santos A.J."/>
        </authorList>
    </citation>
    <scope>NUCLEOTIDE SEQUENCE</scope>
    <source>
        <tissue evidence="1">Shoot tissue taken approximately 20 cm above the soil surface</tissue>
    </source>
</reference>
<dbReference type="EMBL" id="GBRH01274362">
    <property type="protein sequence ID" value="JAD23533.1"/>
    <property type="molecule type" value="Transcribed_RNA"/>
</dbReference>